<dbReference type="AlphaFoldDB" id="A0AAV7ETQ4"/>
<proteinExistence type="predicted"/>
<gene>
    <name evidence="1" type="ORF">H6P81_005184</name>
</gene>
<keyword evidence="2" id="KW-1185">Reference proteome</keyword>
<comment type="caution">
    <text evidence="1">The sequence shown here is derived from an EMBL/GenBank/DDBJ whole genome shotgun (WGS) entry which is preliminary data.</text>
</comment>
<sequence length="103" mass="11937">MSAKLVEPGLEVPRHGTTVKCEEMQLLFRYFPAEEYCRFHRVKCLSLSITIAEAILLFSYNVIRFIKLDILIYIPCLSRFSHKSNCPLRSVKELSPSLDDDKN</sequence>
<organism evidence="1 2">
    <name type="scientific">Aristolochia fimbriata</name>
    <name type="common">White veined hardy Dutchman's pipe vine</name>
    <dbReference type="NCBI Taxonomy" id="158543"/>
    <lineage>
        <taxon>Eukaryota</taxon>
        <taxon>Viridiplantae</taxon>
        <taxon>Streptophyta</taxon>
        <taxon>Embryophyta</taxon>
        <taxon>Tracheophyta</taxon>
        <taxon>Spermatophyta</taxon>
        <taxon>Magnoliopsida</taxon>
        <taxon>Magnoliidae</taxon>
        <taxon>Piperales</taxon>
        <taxon>Aristolochiaceae</taxon>
        <taxon>Aristolochia</taxon>
    </lineage>
</organism>
<evidence type="ECO:0000313" key="1">
    <source>
        <dbReference type="EMBL" id="KAG9452280.1"/>
    </source>
</evidence>
<name>A0AAV7ETQ4_ARIFI</name>
<dbReference type="EMBL" id="JAINDJ010000003">
    <property type="protein sequence ID" value="KAG9452280.1"/>
    <property type="molecule type" value="Genomic_DNA"/>
</dbReference>
<dbReference type="Proteomes" id="UP000825729">
    <property type="component" value="Unassembled WGS sequence"/>
</dbReference>
<protein>
    <submittedName>
        <fullName evidence="1">Uncharacterized protein</fullName>
    </submittedName>
</protein>
<reference evidence="1 2" key="1">
    <citation type="submission" date="2021-07" db="EMBL/GenBank/DDBJ databases">
        <title>The Aristolochia fimbriata genome: insights into angiosperm evolution, floral development and chemical biosynthesis.</title>
        <authorList>
            <person name="Jiao Y."/>
        </authorList>
    </citation>
    <scope>NUCLEOTIDE SEQUENCE [LARGE SCALE GENOMIC DNA]</scope>
    <source>
        <strain evidence="1">IBCAS-2021</strain>
        <tissue evidence="1">Leaf</tissue>
    </source>
</reference>
<accession>A0AAV7ETQ4</accession>
<evidence type="ECO:0000313" key="2">
    <source>
        <dbReference type="Proteomes" id="UP000825729"/>
    </source>
</evidence>